<evidence type="ECO:0000256" key="2">
    <source>
        <dbReference type="ARBA" id="ARBA00022527"/>
    </source>
</evidence>
<accession>A0A6A5E5R4</accession>
<keyword evidence="5 9" id="KW-0547">Nucleotide-binding</keyword>
<keyword evidence="7 9" id="KW-0067">ATP-binding</keyword>
<comment type="caution">
    <text evidence="13">The sequence shown here is derived from an EMBL/GenBank/DDBJ whole genome shotgun (WGS) entry which is preliminary data.</text>
</comment>
<dbReference type="CDD" id="cd19903">
    <property type="entry name" value="DSRM_EIF2AK2_rpt1"/>
    <property type="match status" value="1"/>
</dbReference>
<protein>
    <recommendedName>
        <fullName evidence="1">non-specific serine/threonine protein kinase</fullName>
        <ecNumber evidence="1">2.7.11.1</ecNumber>
    </recommendedName>
</protein>
<sequence>MMETGNYVAKLHEYAQKTRSALLFEDRSVGPVHDITFIVRAVLDGKAYPDGVGKNKKEARQNAAKNALKCLLETEHQDSVKTTADDNCSSAQLKEELNHNVSDICNKIRRLNLNSQPYGNKQRQREKNTETNFIGFVNHYCQKKRLCHSYIEERRDGPPHNPVFFYKVLINGKEYPLGEGKIVKEAKQKAAQLAWSALQEQSDWDSKVSVRSTVSEDATLPMFSAQSTTLESHESSSQSTSMSTSGSIIFTDSSNPPKAQIPIRSTASEDDAPSELSTSLESLSSSQSMSTGTSGSGIFTDSSNSSEDQHVVKDKNMGKSQNETSIQSRFTSEFDSIESLGSGGFGRVYKARDKLLKKYYAVKIVCCEEKALREVGTLSDLLHRNIVRYYTFWMEASRYQGELSAGSNSSAQSLDNSSAKYLYIQMELCDTKTLKDWIDEKNSQSPQDSKRREQSLSIAQQIVSGVEYIHSMIHIHRDLKPENILFGLDGVVKIGDFGLVTRDDVDDSALMDRTENEGTTSYMAPEQREKNYDRRVDIFALGLIYFELLWKLSTGHERGVVWNDARSQKLPEDFLQTFPQENQIIKWMLCEKPEDRPDASILKAELEKWAKTFNVQNLCQENATV</sequence>
<dbReference type="EC" id="2.7.11.1" evidence="1"/>
<organism evidence="13 14">
    <name type="scientific">Perca fluviatilis</name>
    <name type="common">European perch</name>
    <dbReference type="NCBI Taxonomy" id="8168"/>
    <lineage>
        <taxon>Eukaryota</taxon>
        <taxon>Metazoa</taxon>
        <taxon>Chordata</taxon>
        <taxon>Craniata</taxon>
        <taxon>Vertebrata</taxon>
        <taxon>Euteleostomi</taxon>
        <taxon>Actinopterygii</taxon>
        <taxon>Neopterygii</taxon>
        <taxon>Teleostei</taxon>
        <taxon>Neoteleostei</taxon>
        <taxon>Acanthomorphata</taxon>
        <taxon>Eupercaria</taxon>
        <taxon>Perciformes</taxon>
        <taxon>Percoidei</taxon>
        <taxon>Percidae</taxon>
        <taxon>Percinae</taxon>
        <taxon>Perca</taxon>
    </lineage>
</organism>
<dbReference type="EMBL" id="VHII01000019">
    <property type="protein sequence ID" value="KAF1375920.1"/>
    <property type="molecule type" value="Genomic_DNA"/>
</dbReference>
<dbReference type="SMART" id="SM00220">
    <property type="entry name" value="S_TKc"/>
    <property type="match status" value="1"/>
</dbReference>
<dbReference type="FunFam" id="3.30.160.20:FF:000045">
    <property type="entry name" value="Eukaryotic translation initiation factor 2-alpha kinase 2"/>
    <property type="match status" value="1"/>
</dbReference>
<evidence type="ECO:0000256" key="8">
    <source>
        <dbReference type="PROSITE-ProRule" id="PRU00266"/>
    </source>
</evidence>
<gene>
    <name evidence="13" type="ORF">PFLUV_G00225210</name>
</gene>
<dbReference type="Gene3D" id="3.30.200.20">
    <property type="entry name" value="Phosphorylase Kinase, domain 1"/>
    <property type="match status" value="1"/>
</dbReference>
<feature type="compositionally biased region" description="Polar residues" evidence="10">
    <location>
        <begin position="318"/>
        <end position="327"/>
    </location>
</feature>
<dbReference type="PANTHER" id="PTHR11042:SF166">
    <property type="entry name" value="EUKARYOTIC TRANSLATION INITIATION FACTOR 2-ALPHA KINASE 3"/>
    <property type="match status" value="1"/>
</dbReference>
<evidence type="ECO:0000313" key="13">
    <source>
        <dbReference type="EMBL" id="KAF1375920.1"/>
    </source>
</evidence>
<feature type="domain" description="Protein kinase" evidence="11">
    <location>
        <begin position="334"/>
        <end position="610"/>
    </location>
</feature>
<dbReference type="InterPro" id="IPR050339">
    <property type="entry name" value="CC_SR_Kinase"/>
</dbReference>
<dbReference type="SMART" id="SM00358">
    <property type="entry name" value="DSRM"/>
    <property type="match status" value="2"/>
</dbReference>
<dbReference type="InterPro" id="IPR044452">
    <property type="entry name" value="EIF2AK2_DSRM_1"/>
</dbReference>
<feature type="compositionally biased region" description="Low complexity" evidence="10">
    <location>
        <begin position="274"/>
        <end position="303"/>
    </location>
</feature>
<keyword evidence="3" id="KW-0597">Phosphoprotein</keyword>
<dbReference type="FunFam" id="1.10.510.10:FF:000251">
    <property type="entry name" value="eukaryotic translation initiation factor 2-alpha kinase 3"/>
    <property type="match status" value="1"/>
</dbReference>
<dbReference type="GO" id="GO:0005524">
    <property type="term" value="F:ATP binding"/>
    <property type="evidence" value="ECO:0007669"/>
    <property type="project" value="UniProtKB-UniRule"/>
</dbReference>
<evidence type="ECO:0000259" key="12">
    <source>
        <dbReference type="PROSITE" id="PS50137"/>
    </source>
</evidence>
<dbReference type="GO" id="GO:0003725">
    <property type="term" value="F:double-stranded RNA binding"/>
    <property type="evidence" value="ECO:0007669"/>
    <property type="project" value="InterPro"/>
</dbReference>
<evidence type="ECO:0000256" key="9">
    <source>
        <dbReference type="PROSITE-ProRule" id="PRU10141"/>
    </source>
</evidence>
<evidence type="ECO:0000256" key="4">
    <source>
        <dbReference type="ARBA" id="ARBA00022679"/>
    </source>
</evidence>
<dbReference type="Pfam" id="PF00035">
    <property type="entry name" value="dsrm"/>
    <property type="match status" value="2"/>
</dbReference>
<evidence type="ECO:0000256" key="1">
    <source>
        <dbReference type="ARBA" id="ARBA00012513"/>
    </source>
</evidence>
<dbReference type="InterPro" id="IPR000719">
    <property type="entry name" value="Prot_kinase_dom"/>
</dbReference>
<keyword evidence="14" id="KW-1185">Reference proteome</keyword>
<dbReference type="CDD" id="cd13996">
    <property type="entry name" value="STKc_EIF2AK"/>
    <property type="match status" value="1"/>
</dbReference>
<dbReference type="OrthoDB" id="341578at2759"/>
<proteinExistence type="predicted"/>
<feature type="compositionally biased region" description="Basic and acidic residues" evidence="10">
    <location>
        <begin position="307"/>
        <end position="317"/>
    </location>
</feature>
<keyword evidence="8" id="KW-0694">RNA-binding</keyword>
<feature type="binding site" evidence="9">
    <location>
        <position position="363"/>
    </location>
    <ligand>
        <name>ATP</name>
        <dbReference type="ChEBI" id="CHEBI:30616"/>
    </ligand>
</feature>
<dbReference type="SUPFAM" id="SSF54768">
    <property type="entry name" value="dsRNA-binding domain-like"/>
    <property type="match status" value="2"/>
</dbReference>
<dbReference type="GO" id="GO:0005737">
    <property type="term" value="C:cytoplasm"/>
    <property type="evidence" value="ECO:0007669"/>
    <property type="project" value="TreeGrafter"/>
</dbReference>
<dbReference type="InterPro" id="IPR014720">
    <property type="entry name" value="dsRBD_dom"/>
</dbReference>
<dbReference type="Gene3D" id="3.30.160.20">
    <property type="match status" value="2"/>
</dbReference>
<feature type="domain" description="DRBM" evidence="12">
    <location>
        <begin position="132"/>
        <end position="200"/>
    </location>
</feature>
<dbReference type="Gene3D" id="1.10.510.10">
    <property type="entry name" value="Transferase(Phosphotransferase) domain 1"/>
    <property type="match status" value="1"/>
</dbReference>
<feature type="compositionally biased region" description="Low complexity" evidence="10">
    <location>
        <begin position="227"/>
        <end position="247"/>
    </location>
</feature>
<dbReference type="CDD" id="cd19875">
    <property type="entry name" value="DSRM_EIF2AK2-like"/>
    <property type="match status" value="1"/>
</dbReference>
<keyword evidence="2" id="KW-0723">Serine/threonine-protein kinase</keyword>
<evidence type="ECO:0000256" key="7">
    <source>
        <dbReference type="ARBA" id="ARBA00022840"/>
    </source>
</evidence>
<dbReference type="PANTHER" id="PTHR11042">
    <property type="entry name" value="EUKARYOTIC TRANSLATION INITIATION FACTOR 2-ALPHA KINASE EIF2-ALPHA KINASE -RELATED"/>
    <property type="match status" value="1"/>
</dbReference>
<dbReference type="GO" id="GO:0004694">
    <property type="term" value="F:eukaryotic translation initiation factor 2alpha kinase activity"/>
    <property type="evidence" value="ECO:0007669"/>
    <property type="project" value="TreeGrafter"/>
</dbReference>
<feature type="domain" description="DRBM" evidence="12">
    <location>
        <begin position="6"/>
        <end position="73"/>
    </location>
</feature>
<dbReference type="AlphaFoldDB" id="A0A6A5E5R4"/>
<evidence type="ECO:0000256" key="5">
    <source>
        <dbReference type="ARBA" id="ARBA00022741"/>
    </source>
</evidence>
<evidence type="ECO:0000313" key="14">
    <source>
        <dbReference type="Proteomes" id="UP000465112"/>
    </source>
</evidence>
<dbReference type="PROSITE" id="PS50011">
    <property type="entry name" value="PROTEIN_KINASE_DOM"/>
    <property type="match status" value="1"/>
</dbReference>
<name>A0A6A5E5R4_PERFL</name>
<dbReference type="PROSITE" id="PS50137">
    <property type="entry name" value="DS_RBD"/>
    <property type="match status" value="2"/>
</dbReference>
<dbReference type="SUPFAM" id="SSF56112">
    <property type="entry name" value="Protein kinase-like (PK-like)"/>
    <property type="match status" value="1"/>
</dbReference>
<evidence type="ECO:0000259" key="11">
    <source>
        <dbReference type="PROSITE" id="PS50011"/>
    </source>
</evidence>
<dbReference type="InterPro" id="IPR011009">
    <property type="entry name" value="Kinase-like_dom_sf"/>
</dbReference>
<keyword evidence="6" id="KW-0418">Kinase</keyword>
<evidence type="ECO:0000256" key="6">
    <source>
        <dbReference type="ARBA" id="ARBA00022777"/>
    </source>
</evidence>
<dbReference type="PROSITE" id="PS00107">
    <property type="entry name" value="PROTEIN_KINASE_ATP"/>
    <property type="match status" value="1"/>
</dbReference>
<evidence type="ECO:0000256" key="3">
    <source>
        <dbReference type="ARBA" id="ARBA00022553"/>
    </source>
</evidence>
<dbReference type="Pfam" id="PF00069">
    <property type="entry name" value="Pkinase"/>
    <property type="match status" value="1"/>
</dbReference>
<evidence type="ECO:0000256" key="10">
    <source>
        <dbReference type="SAM" id="MobiDB-lite"/>
    </source>
</evidence>
<feature type="compositionally biased region" description="Polar residues" evidence="10">
    <location>
        <begin position="248"/>
        <end position="257"/>
    </location>
</feature>
<dbReference type="InterPro" id="IPR017441">
    <property type="entry name" value="Protein_kinase_ATP_BS"/>
</dbReference>
<dbReference type="Proteomes" id="UP000465112">
    <property type="component" value="Chromosome 19"/>
</dbReference>
<reference evidence="13 14" key="1">
    <citation type="submission" date="2019-06" db="EMBL/GenBank/DDBJ databases">
        <title>A chromosome-scale genome assembly of the European perch, Perca fluviatilis.</title>
        <authorList>
            <person name="Roques C."/>
            <person name="Zahm M."/>
            <person name="Cabau C."/>
            <person name="Klopp C."/>
            <person name="Bouchez O."/>
            <person name="Donnadieu C."/>
            <person name="Kuhl H."/>
            <person name="Gislard M."/>
            <person name="Guendouz S."/>
            <person name="Journot L."/>
            <person name="Haffray P."/>
            <person name="Bestin A."/>
            <person name="Morvezen R."/>
            <person name="Feron R."/>
            <person name="Wen M."/>
            <person name="Jouanno E."/>
            <person name="Herpin A."/>
            <person name="Schartl M."/>
            <person name="Postlethwait J."/>
            <person name="Schaerlinger B."/>
            <person name="Chardard D."/>
            <person name="Lecocq T."/>
            <person name="Poncet C."/>
            <person name="Jaffrelo L."/>
            <person name="Lampietro C."/>
            <person name="Guiguen Y."/>
        </authorList>
    </citation>
    <scope>NUCLEOTIDE SEQUENCE [LARGE SCALE GENOMIC DNA]</scope>
    <source>
        <tissue evidence="13">Blood</tissue>
    </source>
</reference>
<dbReference type="GO" id="GO:0005634">
    <property type="term" value="C:nucleus"/>
    <property type="evidence" value="ECO:0007669"/>
    <property type="project" value="TreeGrafter"/>
</dbReference>
<feature type="region of interest" description="Disordered" evidence="10">
    <location>
        <begin position="225"/>
        <end position="327"/>
    </location>
</feature>
<keyword evidence="4" id="KW-0808">Transferase</keyword>